<dbReference type="SUPFAM" id="SSF50729">
    <property type="entry name" value="PH domain-like"/>
    <property type="match status" value="1"/>
</dbReference>
<dbReference type="InterPro" id="IPR011993">
    <property type="entry name" value="PH-like_dom_sf"/>
</dbReference>
<dbReference type="PANTHER" id="PTHR11232">
    <property type="entry name" value="PHOSPHOTYROSINE INTERACTION DOMAIN-CONTAINING FAMILY MEMBER"/>
    <property type="match status" value="1"/>
</dbReference>
<comment type="caution">
    <text evidence="2">The sequence shown here is derived from an EMBL/GenBank/DDBJ whole genome shotgun (WGS) entry which is preliminary data.</text>
</comment>
<dbReference type="InterPro" id="IPR006020">
    <property type="entry name" value="PTB/PI_dom"/>
</dbReference>
<dbReference type="EMBL" id="ASGP02000002">
    <property type="protein sequence ID" value="KAH9520583.1"/>
    <property type="molecule type" value="Genomic_DNA"/>
</dbReference>
<reference evidence="2" key="1">
    <citation type="submission" date="2013-05" db="EMBL/GenBank/DDBJ databases">
        <authorList>
            <person name="Yim A.K.Y."/>
            <person name="Chan T.F."/>
            <person name="Ji K.M."/>
            <person name="Liu X.Y."/>
            <person name="Zhou J.W."/>
            <person name="Li R.Q."/>
            <person name="Yang K.Y."/>
            <person name="Li J."/>
            <person name="Li M."/>
            <person name="Law P.T.W."/>
            <person name="Wu Y.L."/>
            <person name="Cai Z.L."/>
            <person name="Qin H."/>
            <person name="Bao Y."/>
            <person name="Leung R.K.K."/>
            <person name="Ng P.K.S."/>
            <person name="Zou J."/>
            <person name="Zhong X.J."/>
            <person name="Ran P.X."/>
            <person name="Zhong N.S."/>
            <person name="Liu Z.G."/>
            <person name="Tsui S.K.W."/>
        </authorList>
    </citation>
    <scope>NUCLEOTIDE SEQUENCE</scope>
    <source>
        <strain evidence="2">Derf</strain>
        <tissue evidence="2">Whole organism</tissue>
    </source>
</reference>
<evidence type="ECO:0000313" key="3">
    <source>
        <dbReference type="Proteomes" id="UP000790347"/>
    </source>
</evidence>
<dbReference type="Proteomes" id="UP000790347">
    <property type="component" value="Unassembled WGS sequence"/>
</dbReference>
<dbReference type="InterPro" id="IPR051133">
    <property type="entry name" value="Adapter_Engulfment-Domain"/>
</dbReference>
<keyword evidence="3" id="KW-1185">Reference proteome</keyword>
<feature type="domain" description="PID" evidence="1">
    <location>
        <begin position="26"/>
        <end position="167"/>
    </location>
</feature>
<dbReference type="PANTHER" id="PTHR11232:SF74">
    <property type="entry name" value="PTB DOMAIN-CONTAINING ADAPTER PROTEIN CED-6-LIKE PROTEIN"/>
    <property type="match status" value="1"/>
</dbReference>
<dbReference type="AlphaFoldDB" id="A0A922L621"/>
<gene>
    <name evidence="2" type="primary">LDLRAP1</name>
    <name evidence="2" type="ORF">DERF_004285</name>
</gene>
<sequence>MTSIWKAIQLNTNFKHEKLFEELPNDGSTFYCQYLGYIPVESPSGAATNAKAIRQMMAMSRLKGTKSMALSILPNKIIIEKSTNKSNNNNDNDDGDGDHQSIMISLNRVSYCFVDSTYERVIAFVATNDNGCHECHAFMANKTKMAKLIAFTISKAFINAYEKWLQQKVLLSTTTTTTTTKNNCPVQQCETTTTTATNDSNTMQSIDYDWFDCVMEQSCHKNHDKQLLILD</sequence>
<organism evidence="2 3">
    <name type="scientific">Dermatophagoides farinae</name>
    <name type="common">American house dust mite</name>
    <dbReference type="NCBI Taxonomy" id="6954"/>
    <lineage>
        <taxon>Eukaryota</taxon>
        <taxon>Metazoa</taxon>
        <taxon>Ecdysozoa</taxon>
        <taxon>Arthropoda</taxon>
        <taxon>Chelicerata</taxon>
        <taxon>Arachnida</taxon>
        <taxon>Acari</taxon>
        <taxon>Acariformes</taxon>
        <taxon>Sarcoptiformes</taxon>
        <taxon>Astigmata</taxon>
        <taxon>Psoroptidia</taxon>
        <taxon>Analgoidea</taxon>
        <taxon>Pyroglyphidae</taxon>
        <taxon>Dermatophagoidinae</taxon>
        <taxon>Dermatophagoides</taxon>
    </lineage>
</organism>
<keyword evidence="2" id="KW-0449">Lipoprotein</keyword>
<evidence type="ECO:0000313" key="2">
    <source>
        <dbReference type="EMBL" id="KAH9520583.1"/>
    </source>
</evidence>
<evidence type="ECO:0000259" key="1">
    <source>
        <dbReference type="PROSITE" id="PS01179"/>
    </source>
</evidence>
<keyword evidence="2" id="KW-0675">Receptor</keyword>
<protein>
    <submittedName>
        <fullName evidence="2">Low density lipoprotein receptor adapter protein 1</fullName>
    </submittedName>
</protein>
<dbReference type="Gene3D" id="2.30.29.30">
    <property type="entry name" value="Pleckstrin-homology domain (PH domain)/Phosphotyrosine-binding domain (PTB)"/>
    <property type="match status" value="1"/>
</dbReference>
<accession>A0A922L621</accession>
<dbReference type="SMART" id="SM00462">
    <property type="entry name" value="PTB"/>
    <property type="match status" value="1"/>
</dbReference>
<dbReference type="Pfam" id="PF00640">
    <property type="entry name" value="PID"/>
    <property type="match status" value="1"/>
</dbReference>
<dbReference type="PROSITE" id="PS01179">
    <property type="entry name" value="PID"/>
    <property type="match status" value="1"/>
</dbReference>
<reference evidence="2" key="2">
    <citation type="journal article" date="2022" name="Res Sq">
        <title>Comparative Genomics Reveals Insights into the Divergent Evolution of Astigmatic Mites and Household Pest Adaptations.</title>
        <authorList>
            <person name="Xiong Q."/>
            <person name="Wan A.T.-Y."/>
            <person name="Liu X.-Y."/>
            <person name="Fung C.S.-H."/>
            <person name="Xiao X."/>
            <person name="Malainual N."/>
            <person name="Hou J."/>
            <person name="Wang L."/>
            <person name="Wang M."/>
            <person name="Yang K."/>
            <person name="Cui Y."/>
            <person name="Leung E."/>
            <person name="Nong W."/>
            <person name="Shin S.-K."/>
            <person name="Au S."/>
            <person name="Jeong K.Y."/>
            <person name="Chew F.T."/>
            <person name="Hui J."/>
            <person name="Leung T.F."/>
            <person name="Tungtrongchitr A."/>
            <person name="Zhong N."/>
            <person name="Liu Z."/>
            <person name="Tsui S."/>
        </authorList>
    </citation>
    <scope>NUCLEOTIDE SEQUENCE</scope>
    <source>
        <strain evidence="2">Derf</strain>
        <tissue evidence="2">Whole organism</tissue>
    </source>
</reference>
<proteinExistence type="predicted"/>
<name>A0A922L621_DERFA</name>